<protein>
    <submittedName>
        <fullName evidence="1">Uncharacterized protein</fullName>
    </submittedName>
</protein>
<evidence type="ECO:0000313" key="1">
    <source>
        <dbReference type="EMBL" id="MBB4680825.1"/>
    </source>
</evidence>
<dbReference type="EMBL" id="JACHMH010000001">
    <property type="protein sequence ID" value="MBB4680825.1"/>
    <property type="molecule type" value="Genomic_DNA"/>
</dbReference>
<name>A0A7W7FX74_9PSEU</name>
<dbReference type="Proteomes" id="UP000533598">
    <property type="component" value="Unassembled WGS sequence"/>
</dbReference>
<keyword evidence="2" id="KW-1185">Reference proteome</keyword>
<dbReference type="RefSeq" id="WP_185006902.1">
    <property type="nucleotide sequence ID" value="NZ_BAAAUI010000057.1"/>
</dbReference>
<accession>A0A7W7FX74</accession>
<reference evidence="1 2" key="1">
    <citation type="submission" date="2020-08" db="EMBL/GenBank/DDBJ databases">
        <title>Sequencing the genomes of 1000 actinobacteria strains.</title>
        <authorList>
            <person name="Klenk H.-P."/>
        </authorList>
    </citation>
    <scope>NUCLEOTIDE SEQUENCE [LARGE SCALE GENOMIC DNA]</scope>
    <source>
        <strain evidence="1 2">DSM 44230</strain>
    </source>
</reference>
<gene>
    <name evidence="1" type="ORF">HNR67_006943</name>
</gene>
<dbReference type="AlphaFoldDB" id="A0A7W7FX74"/>
<evidence type="ECO:0000313" key="2">
    <source>
        <dbReference type="Proteomes" id="UP000533598"/>
    </source>
</evidence>
<comment type="caution">
    <text evidence="1">The sequence shown here is derived from an EMBL/GenBank/DDBJ whole genome shotgun (WGS) entry which is preliminary data.</text>
</comment>
<proteinExistence type="predicted"/>
<organism evidence="1 2">
    <name type="scientific">Crossiella cryophila</name>
    <dbReference type="NCBI Taxonomy" id="43355"/>
    <lineage>
        <taxon>Bacteria</taxon>
        <taxon>Bacillati</taxon>
        <taxon>Actinomycetota</taxon>
        <taxon>Actinomycetes</taxon>
        <taxon>Pseudonocardiales</taxon>
        <taxon>Pseudonocardiaceae</taxon>
        <taxon>Crossiella</taxon>
    </lineage>
</organism>
<sequence>MWGKRIVMLLGLAGAPVLVPLALSTVSRVRQVRRGRAARPVPPGEPGHGREIEKAVGIVAMSEFLVRLAGYDRAAAQAVQPLLIRLETLVYQGDLAFEAAQRAGVTEADPAWRESLAIALAEHGLSGPDTDAAVTALDGYFRAESRLLLGETEPDPEHLLRLTYDRSSDIHLLWAVLHRIRGTRPAPELTALLRHWLALLEIGHDQLSYQRDRADNAFNLLRLQVRAHGPAGAVAALRELRAAITGPAAALITTADRHTLGALLVAMLAVDTAGAHLLPRLVALLPTPVSRRLALALLYADERRYGTPPELLSEQTRR</sequence>